<gene>
    <name evidence="1" type="ORF">GCM10023210_20700</name>
</gene>
<sequence>MKNLKNLKGIKLLNREDKKSILGGERSVLQVIKDLDDCKEASYYLGDTSCPEGYKWNCHKNQCEVSN</sequence>
<evidence type="ECO:0000313" key="1">
    <source>
        <dbReference type="EMBL" id="GAA5092174.1"/>
    </source>
</evidence>
<protein>
    <submittedName>
        <fullName evidence="1">Uncharacterized protein</fullName>
    </submittedName>
</protein>
<dbReference type="RefSeq" id="WP_345203314.1">
    <property type="nucleotide sequence ID" value="NZ_BAABHX010000003.1"/>
</dbReference>
<dbReference type="Proteomes" id="UP001500353">
    <property type="component" value="Unassembled WGS sequence"/>
</dbReference>
<keyword evidence="2" id="KW-1185">Reference proteome</keyword>
<proteinExistence type="predicted"/>
<dbReference type="EMBL" id="BAABHX010000003">
    <property type="protein sequence ID" value="GAA5092174.1"/>
    <property type="molecule type" value="Genomic_DNA"/>
</dbReference>
<comment type="caution">
    <text evidence="1">The sequence shown here is derived from an EMBL/GenBank/DDBJ whole genome shotgun (WGS) entry which is preliminary data.</text>
</comment>
<reference evidence="2" key="1">
    <citation type="journal article" date="2019" name="Int. J. Syst. Evol. Microbiol.">
        <title>The Global Catalogue of Microorganisms (GCM) 10K type strain sequencing project: providing services to taxonomists for standard genome sequencing and annotation.</title>
        <authorList>
            <consortium name="The Broad Institute Genomics Platform"/>
            <consortium name="The Broad Institute Genome Sequencing Center for Infectious Disease"/>
            <person name="Wu L."/>
            <person name="Ma J."/>
        </authorList>
    </citation>
    <scope>NUCLEOTIDE SEQUENCE [LARGE SCALE GENOMIC DNA]</scope>
    <source>
        <strain evidence="2">JCM 18019</strain>
    </source>
</reference>
<accession>A0ABP9MAD2</accession>
<name>A0ABP9MAD2_9FLAO</name>
<evidence type="ECO:0000313" key="2">
    <source>
        <dbReference type="Proteomes" id="UP001500353"/>
    </source>
</evidence>
<organism evidence="1 2">
    <name type="scientific">Chryseobacterium ginsengisoli</name>
    <dbReference type="NCBI Taxonomy" id="363853"/>
    <lineage>
        <taxon>Bacteria</taxon>
        <taxon>Pseudomonadati</taxon>
        <taxon>Bacteroidota</taxon>
        <taxon>Flavobacteriia</taxon>
        <taxon>Flavobacteriales</taxon>
        <taxon>Weeksellaceae</taxon>
        <taxon>Chryseobacterium group</taxon>
        <taxon>Chryseobacterium</taxon>
    </lineage>
</organism>